<feature type="transmembrane region" description="Helical" evidence="9">
    <location>
        <begin position="546"/>
        <end position="568"/>
    </location>
</feature>
<dbReference type="InterPro" id="IPR052192">
    <property type="entry name" value="Insect_Ionotropic_Sensory_Rcpt"/>
</dbReference>
<evidence type="ECO:0000256" key="1">
    <source>
        <dbReference type="ARBA" id="ARBA00004651"/>
    </source>
</evidence>
<dbReference type="GO" id="GO:0015276">
    <property type="term" value="F:ligand-gated monoatomic ion channel activity"/>
    <property type="evidence" value="ECO:0007669"/>
    <property type="project" value="InterPro"/>
</dbReference>
<comment type="subcellular location">
    <subcellularLocation>
        <location evidence="1">Cell membrane</location>
        <topology evidence="1">Multi-pass membrane protein</topology>
    </subcellularLocation>
</comment>
<evidence type="ECO:0000256" key="8">
    <source>
        <dbReference type="ARBA" id="ARBA00023180"/>
    </source>
</evidence>
<dbReference type="PANTHER" id="PTHR42643">
    <property type="entry name" value="IONOTROPIC RECEPTOR 20A-RELATED"/>
    <property type="match status" value="1"/>
</dbReference>
<feature type="transmembrane region" description="Helical" evidence="9">
    <location>
        <begin position="357"/>
        <end position="381"/>
    </location>
</feature>
<dbReference type="AlphaFoldDB" id="A0A7R8UHC9"/>
<dbReference type="EMBL" id="LR899010">
    <property type="protein sequence ID" value="CAD7080659.1"/>
    <property type="molecule type" value="Genomic_DNA"/>
</dbReference>
<gene>
    <name evidence="11" type="ORF">HERILL_LOCUS3803</name>
</gene>
<dbReference type="GO" id="GO:0050907">
    <property type="term" value="P:detection of chemical stimulus involved in sensory perception"/>
    <property type="evidence" value="ECO:0007669"/>
    <property type="project" value="UniProtKB-ARBA"/>
</dbReference>
<keyword evidence="5 9" id="KW-1133">Transmembrane helix</keyword>
<dbReference type="SUPFAM" id="SSF53850">
    <property type="entry name" value="Periplasmic binding protein-like II"/>
    <property type="match status" value="1"/>
</dbReference>
<accession>A0A7R8UHC9</accession>
<sequence>METFCSSTIFLKILPEIKDLFELDLFVVVSMEVSPISNQLLGKLHENSSIQIVHYTDLWHPPRNVNPYKHGKVVLENCKRNFLLIGIVDGVAARDALLTRVFGLTYRNSNAKVVFLLTEEAGMKSKILHGFIRKCFDWDLIDVVFIRNQDPPDMFTYDPFNNFQIVKLKEVKDFFPDRLKDLKNHPIKVLVDNMLPRVMTSNKGEQVIGYIGHLISSYIQKRNATVKFLSRTKGRSIYADTLDYLVSRELEFLWGAIPWIHYGVGDVSYPFMYEKLCVIVPVPKPVPVHRSFIQPFQQDVWISISCGIFYITVMNYIVNAVVSRRADMSASFLTCLCFIIGRGEIGFFSHLNRRLLVIYLLLFLLGFILSNMYCALLTTFLTSPSYETEIKTLADMSAAGLKIVGEYVEVAYLADRDRFKEYHPFLKKISLEEFEKIKDTLNDTYSLLMPTDAFEFLNDIQRYRNDVKFQNSKICALEFYLAVLFKDESIYIDDFNDHVLRILQSGLMSYWKRNALFEALWSGYLQAKRGNKDSGLTQLTLIHFQISFYVLVSGLAISTSAFLVELLYSCIINIKRKIYEDTL</sequence>
<evidence type="ECO:0000256" key="6">
    <source>
        <dbReference type="ARBA" id="ARBA00023136"/>
    </source>
</evidence>
<keyword evidence="12" id="KW-1185">Reference proteome</keyword>
<keyword evidence="8" id="KW-0325">Glycoprotein</keyword>
<dbReference type="Proteomes" id="UP000594454">
    <property type="component" value="Chromosome 2"/>
</dbReference>
<evidence type="ECO:0000256" key="3">
    <source>
        <dbReference type="ARBA" id="ARBA00022475"/>
    </source>
</evidence>
<evidence type="ECO:0000259" key="10">
    <source>
        <dbReference type="Pfam" id="PF00060"/>
    </source>
</evidence>
<evidence type="ECO:0000256" key="9">
    <source>
        <dbReference type="SAM" id="Phobius"/>
    </source>
</evidence>
<comment type="similarity">
    <text evidence="2">Belongs to the glutamate-gated ion channel (TC 1.A.10.1) family.</text>
</comment>
<dbReference type="GO" id="GO:0005886">
    <property type="term" value="C:plasma membrane"/>
    <property type="evidence" value="ECO:0007669"/>
    <property type="project" value="UniProtKB-SubCell"/>
</dbReference>
<reference evidence="11 12" key="1">
    <citation type="submission" date="2020-11" db="EMBL/GenBank/DDBJ databases">
        <authorList>
            <person name="Wallbank WR R."/>
            <person name="Pardo Diaz C."/>
            <person name="Kozak K."/>
            <person name="Martin S."/>
            <person name="Jiggins C."/>
            <person name="Moest M."/>
            <person name="Warren A I."/>
            <person name="Generalovic N T."/>
            <person name="Byers J.R.P. K."/>
            <person name="Montejo-Kovacevich G."/>
            <person name="Yen C E."/>
        </authorList>
    </citation>
    <scope>NUCLEOTIDE SEQUENCE [LARGE SCALE GENOMIC DNA]</scope>
</reference>
<dbReference type="InParanoid" id="A0A7R8UHC9"/>
<evidence type="ECO:0000313" key="11">
    <source>
        <dbReference type="EMBL" id="CAD7080659.1"/>
    </source>
</evidence>
<protein>
    <recommendedName>
        <fullName evidence="10">Ionotropic glutamate receptor C-terminal domain-containing protein</fullName>
    </recommendedName>
</protein>
<evidence type="ECO:0000256" key="7">
    <source>
        <dbReference type="ARBA" id="ARBA00023170"/>
    </source>
</evidence>
<keyword evidence="7" id="KW-0675">Receptor</keyword>
<feature type="transmembrane region" description="Helical" evidence="9">
    <location>
        <begin position="300"/>
        <end position="318"/>
    </location>
</feature>
<keyword evidence="4 9" id="KW-0812">Transmembrane</keyword>
<keyword evidence="6 9" id="KW-0472">Membrane</keyword>
<dbReference type="OrthoDB" id="7969653at2759"/>
<name>A0A7R8UHC9_HERIL</name>
<evidence type="ECO:0000256" key="5">
    <source>
        <dbReference type="ARBA" id="ARBA00022989"/>
    </source>
</evidence>
<keyword evidence="3" id="KW-1003">Cell membrane</keyword>
<feature type="domain" description="Ionotropic glutamate receptor C-terminal" evidence="10">
    <location>
        <begin position="298"/>
        <end position="555"/>
    </location>
</feature>
<evidence type="ECO:0000313" key="12">
    <source>
        <dbReference type="Proteomes" id="UP000594454"/>
    </source>
</evidence>
<evidence type="ECO:0000256" key="2">
    <source>
        <dbReference type="ARBA" id="ARBA00008685"/>
    </source>
</evidence>
<dbReference type="Gene3D" id="1.10.287.70">
    <property type="match status" value="1"/>
</dbReference>
<organism evidence="11 12">
    <name type="scientific">Hermetia illucens</name>
    <name type="common">Black soldier fly</name>
    <dbReference type="NCBI Taxonomy" id="343691"/>
    <lineage>
        <taxon>Eukaryota</taxon>
        <taxon>Metazoa</taxon>
        <taxon>Ecdysozoa</taxon>
        <taxon>Arthropoda</taxon>
        <taxon>Hexapoda</taxon>
        <taxon>Insecta</taxon>
        <taxon>Pterygota</taxon>
        <taxon>Neoptera</taxon>
        <taxon>Endopterygota</taxon>
        <taxon>Diptera</taxon>
        <taxon>Brachycera</taxon>
        <taxon>Stratiomyomorpha</taxon>
        <taxon>Stratiomyidae</taxon>
        <taxon>Hermetiinae</taxon>
        <taxon>Hermetia</taxon>
    </lineage>
</organism>
<dbReference type="PANTHER" id="PTHR42643:SF41">
    <property type="entry name" value="IONOTROPIC RECEPTOR 20A-RELATED"/>
    <property type="match status" value="1"/>
</dbReference>
<proteinExistence type="inferred from homology"/>
<dbReference type="InterPro" id="IPR001320">
    <property type="entry name" value="Iontro_rcpt_C"/>
</dbReference>
<dbReference type="Pfam" id="PF00060">
    <property type="entry name" value="Lig_chan"/>
    <property type="match status" value="1"/>
</dbReference>
<evidence type="ECO:0000256" key="4">
    <source>
        <dbReference type="ARBA" id="ARBA00022692"/>
    </source>
</evidence>